<feature type="compositionally biased region" description="Basic and acidic residues" evidence="1">
    <location>
        <begin position="364"/>
        <end position="428"/>
    </location>
</feature>
<evidence type="ECO:0000256" key="1">
    <source>
        <dbReference type="SAM" id="MobiDB-lite"/>
    </source>
</evidence>
<reference evidence="2 3" key="1">
    <citation type="journal article" date="2017" name="BMC Biol.">
        <title>Genomic innovations, transcriptional plasticity and gene loss underlying the evolution and divergence of two highly polyphagous and invasive Helicoverpa pest species.</title>
        <authorList>
            <person name="Pearce S.L."/>
            <person name="Clarke D.F."/>
            <person name="East P.D."/>
            <person name="Elfekih S."/>
            <person name="Gordon K.H."/>
            <person name="Jermiin L.S."/>
            <person name="McGaughran A."/>
            <person name="Oakeshott J.G."/>
            <person name="Papanikolaou A."/>
            <person name="Perera O.P."/>
            <person name="Rane R.V."/>
            <person name="Richards S."/>
            <person name="Tay W.T."/>
            <person name="Walsh T.K."/>
            <person name="Anderson A."/>
            <person name="Anderson C.J."/>
            <person name="Asgari S."/>
            <person name="Board P.G."/>
            <person name="Bretschneider A."/>
            <person name="Campbell P.M."/>
            <person name="Chertemps T."/>
            <person name="Christeller J.T."/>
            <person name="Coppin C.W."/>
            <person name="Downes S.J."/>
            <person name="Duan G."/>
            <person name="Farnsworth C.A."/>
            <person name="Good R.T."/>
            <person name="Han L.B."/>
            <person name="Han Y.C."/>
            <person name="Hatje K."/>
            <person name="Horne I."/>
            <person name="Huang Y.P."/>
            <person name="Hughes D.S."/>
            <person name="Jacquin-Joly E."/>
            <person name="James W."/>
            <person name="Jhangiani S."/>
            <person name="Kollmar M."/>
            <person name="Kuwar S.S."/>
            <person name="Li S."/>
            <person name="Liu N.Y."/>
            <person name="Maibeche M.T."/>
            <person name="Miller J.R."/>
            <person name="Montagne N."/>
            <person name="Perry T."/>
            <person name="Qu J."/>
            <person name="Song S.V."/>
            <person name="Sutton G.G."/>
            <person name="Vogel H."/>
            <person name="Walenz B.P."/>
            <person name="Xu W."/>
            <person name="Zhang H.J."/>
            <person name="Zou Z."/>
            <person name="Batterham P."/>
            <person name="Edwards O.R."/>
            <person name="Feyereisen R."/>
            <person name="Gibbs R.A."/>
            <person name="Heckel D.G."/>
            <person name="McGrath A."/>
            <person name="Robin C."/>
            <person name="Scherer S.E."/>
            <person name="Worley K.C."/>
            <person name="Wu Y.D."/>
        </authorList>
    </citation>
    <scope>NUCLEOTIDE SEQUENCE [LARGE SCALE GENOMIC DNA]</scope>
    <source>
        <strain evidence="2">Harm_GR_Male_#8</strain>
        <tissue evidence="2">Whole organism</tissue>
    </source>
</reference>
<dbReference type="AlphaFoldDB" id="A0A2W1BG80"/>
<protein>
    <submittedName>
        <fullName evidence="2">Uncharacterized protein</fullName>
    </submittedName>
</protein>
<feature type="compositionally biased region" description="Basic and acidic residues" evidence="1">
    <location>
        <begin position="310"/>
        <end position="351"/>
    </location>
</feature>
<sequence length="535" mass="62353">MRHKSSRETYDIDGFIHQLLASRKFDELAEKVADKAAVRIMHIETSPARLQRFTKEVNKINKTIENPQKSHREPPSRDHEIAMKADSSDDIKLRNDNSQDKQGMIDTQAVMMDENTSQSNSLKLKYKYLTRNAYEKKLFSDRGSEKTDQPKRNEVSAEKSRDHDKKAEEHTHQDNSEKKQHSSSKTEREASKDDNSRWRHDSRDNDREDSDSKKQDKSHVKSHDNMDTERKENNKNNHQREDQEVRRDTIDTQNSRPEFKSIAKNEVHAIGHVDDRNSTEDENPESSSVENDDVKIVPSLIEKTSEEDEKGVGKLEKSSSDENIVKEKDEFSPVTLKSRDETEPNIDENKITADNQDDSIYVYRSEEHKEPVDEHNEKIEEHKEKVKEHKEKIEEHKEKTEEHKEKTEKHKEKTEKHKGPVKEPKSEEQGSVEQVTGEPKSDEPNSGERGNGEQKTEELKAEAQDTEEEHKSEQKTQENGDSNEEDRPTASNKPVIRREGNKVFTYVEAPEYQEYHEEMAKMQKEHPFNPTDFLP</sequence>
<name>A0A2W1BG80_HELAM</name>
<feature type="region of interest" description="Disordered" evidence="1">
    <location>
        <begin position="66"/>
        <end position="100"/>
    </location>
</feature>
<feature type="compositionally biased region" description="Basic and acidic residues" evidence="1">
    <location>
        <begin position="450"/>
        <end position="478"/>
    </location>
</feature>
<evidence type="ECO:0000313" key="3">
    <source>
        <dbReference type="Proteomes" id="UP000249218"/>
    </source>
</evidence>
<dbReference type="OrthoDB" id="7492126at2759"/>
<accession>A0A2W1BG80</accession>
<keyword evidence="3" id="KW-1185">Reference proteome</keyword>
<feature type="region of interest" description="Disordered" evidence="1">
    <location>
        <begin position="140"/>
        <end position="502"/>
    </location>
</feature>
<feature type="compositionally biased region" description="Basic and acidic residues" evidence="1">
    <location>
        <begin position="68"/>
        <end position="99"/>
    </location>
</feature>
<feature type="compositionally biased region" description="Basic and acidic residues" evidence="1">
    <location>
        <begin position="140"/>
        <end position="250"/>
    </location>
</feature>
<dbReference type="EMBL" id="KZ150084">
    <property type="protein sequence ID" value="PZC73798.1"/>
    <property type="molecule type" value="Genomic_DNA"/>
</dbReference>
<organism evidence="2 3">
    <name type="scientific">Helicoverpa armigera</name>
    <name type="common">Cotton bollworm</name>
    <name type="synonym">Heliothis armigera</name>
    <dbReference type="NCBI Taxonomy" id="29058"/>
    <lineage>
        <taxon>Eukaryota</taxon>
        <taxon>Metazoa</taxon>
        <taxon>Ecdysozoa</taxon>
        <taxon>Arthropoda</taxon>
        <taxon>Hexapoda</taxon>
        <taxon>Insecta</taxon>
        <taxon>Pterygota</taxon>
        <taxon>Neoptera</taxon>
        <taxon>Endopterygota</taxon>
        <taxon>Lepidoptera</taxon>
        <taxon>Glossata</taxon>
        <taxon>Ditrysia</taxon>
        <taxon>Noctuoidea</taxon>
        <taxon>Noctuidae</taxon>
        <taxon>Heliothinae</taxon>
        <taxon>Helicoverpa</taxon>
    </lineage>
</organism>
<feature type="compositionally biased region" description="Basic and acidic residues" evidence="1">
    <location>
        <begin position="257"/>
        <end position="279"/>
    </location>
</feature>
<gene>
    <name evidence="2" type="primary">HaOG208773</name>
    <name evidence="2" type="ORF">B5X24_HaOG208773</name>
</gene>
<proteinExistence type="predicted"/>
<dbReference type="Proteomes" id="UP000249218">
    <property type="component" value="Unassembled WGS sequence"/>
</dbReference>
<evidence type="ECO:0000313" key="2">
    <source>
        <dbReference type="EMBL" id="PZC73798.1"/>
    </source>
</evidence>